<dbReference type="Proteomes" id="UP000621454">
    <property type="component" value="Unassembled WGS sequence"/>
</dbReference>
<keyword evidence="8" id="KW-1185">Reference proteome</keyword>
<dbReference type="Gene3D" id="3.40.190.10">
    <property type="entry name" value="Periplasmic binding protein-like II"/>
    <property type="match status" value="1"/>
</dbReference>
<feature type="signal peptide" evidence="5">
    <location>
        <begin position="1"/>
        <end position="27"/>
    </location>
</feature>
<dbReference type="GO" id="GO:0043190">
    <property type="term" value="C:ATP-binding cassette (ABC) transporter complex"/>
    <property type="evidence" value="ECO:0007669"/>
    <property type="project" value="InterPro"/>
</dbReference>
<dbReference type="EMBL" id="BMGC01000012">
    <property type="protein sequence ID" value="GGB32372.1"/>
    <property type="molecule type" value="Genomic_DNA"/>
</dbReference>
<dbReference type="GO" id="GO:0030313">
    <property type="term" value="C:cell envelope"/>
    <property type="evidence" value="ECO:0007669"/>
    <property type="project" value="UniProtKB-SubCell"/>
</dbReference>
<dbReference type="SUPFAM" id="SSF53850">
    <property type="entry name" value="Periplasmic binding protein-like II"/>
    <property type="match status" value="1"/>
</dbReference>
<proteinExistence type="inferred from homology"/>
<name>A0A916T5G1_9ACTN</name>
<dbReference type="Pfam" id="PF00496">
    <property type="entry name" value="SBP_bac_5"/>
    <property type="match status" value="1"/>
</dbReference>
<evidence type="ECO:0000256" key="2">
    <source>
        <dbReference type="ARBA" id="ARBA00005695"/>
    </source>
</evidence>
<evidence type="ECO:0000259" key="6">
    <source>
        <dbReference type="Pfam" id="PF00496"/>
    </source>
</evidence>
<evidence type="ECO:0000256" key="5">
    <source>
        <dbReference type="SAM" id="SignalP"/>
    </source>
</evidence>
<evidence type="ECO:0000256" key="3">
    <source>
        <dbReference type="ARBA" id="ARBA00022448"/>
    </source>
</evidence>
<dbReference type="Gene3D" id="3.10.105.10">
    <property type="entry name" value="Dipeptide-binding Protein, Domain 3"/>
    <property type="match status" value="1"/>
</dbReference>
<gene>
    <name evidence="7" type="ORF">GCM10011489_20700</name>
</gene>
<dbReference type="GO" id="GO:0042597">
    <property type="term" value="C:periplasmic space"/>
    <property type="evidence" value="ECO:0007669"/>
    <property type="project" value="UniProtKB-ARBA"/>
</dbReference>
<comment type="similarity">
    <text evidence="2">Belongs to the bacterial solute-binding protein 5 family.</text>
</comment>
<dbReference type="GO" id="GO:0015833">
    <property type="term" value="P:peptide transport"/>
    <property type="evidence" value="ECO:0007669"/>
    <property type="project" value="TreeGrafter"/>
</dbReference>
<reference evidence="7" key="2">
    <citation type="submission" date="2020-09" db="EMBL/GenBank/DDBJ databases">
        <authorList>
            <person name="Sun Q."/>
            <person name="Zhou Y."/>
        </authorList>
    </citation>
    <scope>NUCLEOTIDE SEQUENCE</scope>
    <source>
        <strain evidence="7">CGMCC 1.12827</strain>
    </source>
</reference>
<comment type="caution">
    <text evidence="7">The sequence shown here is derived from an EMBL/GenBank/DDBJ whole genome shotgun (WGS) entry which is preliminary data.</text>
</comment>
<dbReference type="GO" id="GO:1904680">
    <property type="term" value="F:peptide transmembrane transporter activity"/>
    <property type="evidence" value="ECO:0007669"/>
    <property type="project" value="TreeGrafter"/>
</dbReference>
<feature type="domain" description="Solute-binding protein family 5" evidence="6">
    <location>
        <begin position="98"/>
        <end position="452"/>
    </location>
</feature>
<reference evidence="7" key="1">
    <citation type="journal article" date="2014" name="Int. J. Syst. Evol. Microbiol.">
        <title>Complete genome sequence of Corynebacterium casei LMG S-19264T (=DSM 44701T), isolated from a smear-ripened cheese.</title>
        <authorList>
            <consortium name="US DOE Joint Genome Institute (JGI-PGF)"/>
            <person name="Walter F."/>
            <person name="Albersmeier A."/>
            <person name="Kalinowski J."/>
            <person name="Ruckert C."/>
        </authorList>
    </citation>
    <scope>NUCLEOTIDE SEQUENCE</scope>
    <source>
        <strain evidence="7">CGMCC 1.12827</strain>
    </source>
</reference>
<accession>A0A916T5G1</accession>
<dbReference type="PROSITE" id="PS51257">
    <property type="entry name" value="PROKAR_LIPOPROTEIN"/>
    <property type="match status" value="1"/>
</dbReference>
<protein>
    <submittedName>
        <fullName evidence="7">Oligopeptide ABC transporter, solute-binding protein</fullName>
    </submittedName>
</protein>
<feature type="chain" id="PRO_5036711482" evidence="5">
    <location>
        <begin position="28"/>
        <end position="532"/>
    </location>
</feature>
<evidence type="ECO:0000256" key="1">
    <source>
        <dbReference type="ARBA" id="ARBA00004196"/>
    </source>
</evidence>
<keyword evidence="3" id="KW-0813">Transport</keyword>
<evidence type="ECO:0000313" key="8">
    <source>
        <dbReference type="Proteomes" id="UP000621454"/>
    </source>
</evidence>
<evidence type="ECO:0000313" key="7">
    <source>
        <dbReference type="EMBL" id="GGB32372.1"/>
    </source>
</evidence>
<dbReference type="InterPro" id="IPR000914">
    <property type="entry name" value="SBP_5_dom"/>
</dbReference>
<dbReference type="AlphaFoldDB" id="A0A916T5G1"/>
<sequence>MNHKITRVARAATFTAAAATAATLVLAGCGSGRTDSSSGGSSTVTIGTTDQIYALDPAGSYDNGSLAVMKNVYPFLMDFETGSGELKPSAAQKCSYTSEMVYSCTLKSGLTFANGDPLTAQSVKFSFDRMLKINDPNGPASLLTNLDHTDAPDATTVNFTLKAPHDQTFPQLLATNVGPIVDEKVFPADKVLDDNTIVSKKPFAGQYEITSYQKNQLVEYKAFDKYDGLLGKPKTDTIRMKYYAQPTNLKLDIQQKQIDLAWRSLTPTDVDALRKDSGLTVHDGPGGELRYLVFNLNSMPGNSPEQKLAVRKAIASSIDRQAIAEQVYQNTYTPAYSMVAGGLPGTDDSYKMYPLDKSAAARFLSDAGVKAPVALNIWYNPDHYGSSSADEYAKIKSQLESTGLFTVTLNSANWETYNKERVKDTYPIYQLGWFPDFPDADNYLTPMLDEGNFLQSHFSDPGITRLLEAERGEQDPAKRQQIEVQIQQDVAQNFIPTLPLLEGKQIAVGVKNLDGVTLDKSFMMRFGTLSKS</sequence>
<dbReference type="InterPro" id="IPR030678">
    <property type="entry name" value="Peptide/Ni-bd"/>
</dbReference>
<dbReference type="PANTHER" id="PTHR30290">
    <property type="entry name" value="PERIPLASMIC BINDING COMPONENT OF ABC TRANSPORTER"/>
    <property type="match status" value="1"/>
</dbReference>
<dbReference type="PANTHER" id="PTHR30290:SF10">
    <property type="entry name" value="PERIPLASMIC OLIGOPEPTIDE-BINDING PROTEIN-RELATED"/>
    <property type="match status" value="1"/>
</dbReference>
<organism evidence="7 8">
    <name type="scientific">Gordonia jinhuaensis</name>
    <dbReference type="NCBI Taxonomy" id="1517702"/>
    <lineage>
        <taxon>Bacteria</taxon>
        <taxon>Bacillati</taxon>
        <taxon>Actinomycetota</taxon>
        <taxon>Actinomycetes</taxon>
        <taxon>Mycobacteriales</taxon>
        <taxon>Gordoniaceae</taxon>
        <taxon>Gordonia</taxon>
    </lineage>
</organism>
<comment type="subcellular location">
    <subcellularLocation>
        <location evidence="1">Cell envelope</location>
    </subcellularLocation>
</comment>
<evidence type="ECO:0000256" key="4">
    <source>
        <dbReference type="ARBA" id="ARBA00022729"/>
    </source>
</evidence>
<dbReference type="Gene3D" id="3.90.76.10">
    <property type="entry name" value="Dipeptide-binding Protein, Domain 1"/>
    <property type="match status" value="1"/>
</dbReference>
<dbReference type="InterPro" id="IPR039424">
    <property type="entry name" value="SBP_5"/>
</dbReference>
<keyword evidence="4 5" id="KW-0732">Signal</keyword>
<dbReference type="PIRSF" id="PIRSF002741">
    <property type="entry name" value="MppA"/>
    <property type="match status" value="1"/>
</dbReference>